<dbReference type="EMBL" id="BSXW01000320">
    <property type="protein sequence ID" value="GMF18577.1"/>
    <property type="molecule type" value="Genomic_DNA"/>
</dbReference>
<gene>
    <name evidence="2" type="ORF">Plil01_000696700</name>
</gene>
<organism evidence="2 3">
    <name type="scientific">Phytophthora lilii</name>
    <dbReference type="NCBI Taxonomy" id="2077276"/>
    <lineage>
        <taxon>Eukaryota</taxon>
        <taxon>Sar</taxon>
        <taxon>Stramenopiles</taxon>
        <taxon>Oomycota</taxon>
        <taxon>Peronosporomycetes</taxon>
        <taxon>Peronosporales</taxon>
        <taxon>Peronosporaceae</taxon>
        <taxon>Phytophthora</taxon>
    </lineage>
</organism>
<keyword evidence="3" id="KW-1185">Reference proteome</keyword>
<comment type="caution">
    <text evidence="2">The sequence shown here is derived from an EMBL/GenBank/DDBJ whole genome shotgun (WGS) entry which is preliminary data.</text>
</comment>
<feature type="compositionally biased region" description="Polar residues" evidence="1">
    <location>
        <begin position="39"/>
        <end position="55"/>
    </location>
</feature>
<evidence type="ECO:0000313" key="3">
    <source>
        <dbReference type="Proteomes" id="UP001165083"/>
    </source>
</evidence>
<evidence type="ECO:0000256" key="1">
    <source>
        <dbReference type="SAM" id="MobiDB-lite"/>
    </source>
</evidence>
<dbReference type="Proteomes" id="UP001165083">
    <property type="component" value="Unassembled WGS sequence"/>
</dbReference>
<sequence length="149" mass="15895">MASACAQKFFDARFLGVVPAASAGFSFSSSSSSSSLASTAQDTVSTTPRLTSQPTRRALHDGLDLVQRVQQPHGQHAALQTQCHGSVTSPLLQPLKGSNTTHRAACDSVRERLHRGESRCDTLTRASRSRMQNTGTSQFRVSTTCVAST</sequence>
<name>A0A9W6TS02_9STRA</name>
<dbReference type="AlphaFoldDB" id="A0A9W6TS02"/>
<accession>A0A9W6TS02</accession>
<protein>
    <submittedName>
        <fullName evidence="2">Unnamed protein product</fullName>
    </submittedName>
</protein>
<proteinExistence type="predicted"/>
<evidence type="ECO:0000313" key="2">
    <source>
        <dbReference type="EMBL" id="GMF18577.1"/>
    </source>
</evidence>
<feature type="compositionally biased region" description="Low complexity" evidence="1">
    <location>
        <begin position="28"/>
        <end position="38"/>
    </location>
</feature>
<reference evidence="2" key="1">
    <citation type="submission" date="2023-04" db="EMBL/GenBank/DDBJ databases">
        <title>Phytophthora lilii NBRC 32176.</title>
        <authorList>
            <person name="Ichikawa N."/>
            <person name="Sato H."/>
            <person name="Tonouchi N."/>
        </authorList>
    </citation>
    <scope>NUCLEOTIDE SEQUENCE</scope>
    <source>
        <strain evidence="2">NBRC 32176</strain>
    </source>
</reference>
<feature type="region of interest" description="Disordered" evidence="1">
    <location>
        <begin position="28"/>
        <end position="56"/>
    </location>
</feature>